<organism evidence="1 2">
    <name type="scientific">Salix koriyanagi</name>
    <dbReference type="NCBI Taxonomy" id="2511006"/>
    <lineage>
        <taxon>Eukaryota</taxon>
        <taxon>Viridiplantae</taxon>
        <taxon>Streptophyta</taxon>
        <taxon>Embryophyta</taxon>
        <taxon>Tracheophyta</taxon>
        <taxon>Spermatophyta</taxon>
        <taxon>Magnoliopsida</taxon>
        <taxon>eudicotyledons</taxon>
        <taxon>Gunneridae</taxon>
        <taxon>Pentapetalae</taxon>
        <taxon>rosids</taxon>
        <taxon>fabids</taxon>
        <taxon>Malpighiales</taxon>
        <taxon>Salicaceae</taxon>
        <taxon>Saliceae</taxon>
        <taxon>Salix</taxon>
    </lineage>
</organism>
<reference evidence="1" key="1">
    <citation type="submission" date="2022-11" db="EMBL/GenBank/DDBJ databases">
        <authorList>
            <person name="Hyden B.L."/>
            <person name="Feng K."/>
            <person name="Yates T."/>
            <person name="Jawdy S."/>
            <person name="Smart L.B."/>
            <person name="Muchero W."/>
        </authorList>
    </citation>
    <scope>NUCLEOTIDE SEQUENCE</scope>
    <source>
        <tissue evidence="1">Shoot tip</tissue>
    </source>
</reference>
<gene>
    <name evidence="1" type="ORF">OIU74_009932</name>
</gene>
<comment type="caution">
    <text evidence="1">The sequence shown here is derived from an EMBL/GenBank/DDBJ whole genome shotgun (WGS) entry which is preliminary data.</text>
</comment>
<dbReference type="AlphaFoldDB" id="A0A9Q0QL36"/>
<dbReference type="PANTHER" id="PTHR47292:SF1">
    <property type="entry name" value="TRANSCRIPTION ELONGATION FACTOR (TFIIS) FAMILY PROTEIN"/>
    <property type="match status" value="1"/>
</dbReference>
<dbReference type="Proteomes" id="UP001151752">
    <property type="component" value="Chromosome 2"/>
</dbReference>
<proteinExistence type="predicted"/>
<dbReference type="PANTHER" id="PTHR47292">
    <property type="entry name" value="TRANSCRIPTION ELONGATION FACTOR (TFIIS) FAMILY PROTEIN-RELATED"/>
    <property type="match status" value="1"/>
</dbReference>
<name>A0A9Q0QL36_9ROSI</name>
<reference evidence="1" key="2">
    <citation type="journal article" date="2023" name="Int. J. Mol. Sci.">
        <title>De Novo Assembly and Annotation of 11 Diverse Shrub Willow (Salix) Genomes Reveals Novel Gene Organization in Sex-Linked Regions.</title>
        <authorList>
            <person name="Hyden B."/>
            <person name="Feng K."/>
            <person name="Yates T.B."/>
            <person name="Jawdy S."/>
            <person name="Cereghino C."/>
            <person name="Smart L.B."/>
            <person name="Muchero W."/>
        </authorList>
    </citation>
    <scope>NUCLEOTIDE SEQUENCE</scope>
    <source>
        <tissue evidence="1">Shoot tip</tissue>
    </source>
</reference>
<sequence>MHDPESSQATQVAQEKSVPMIWFLLGRMFSSPIAIVSASRPAAACGSPAAPSHFEGNSWMERQVCLEIDLIVAEDGEKVENFISSGQIPASSAFNSGESS</sequence>
<dbReference type="EMBL" id="JAPFFM010000015">
    <property type="protein sequence ID" value="KAJ6708717.1"/>
    <property type="molecule type" value="Genomic_DNA"/>
</dbReference>
<accession>A0A9Q0QL36</accession>
<evidence type="ECO:0000313" key="2">
    <source>
        <dbReference type="Proteomes" id="UP001151752"/>
    </source>
</evidence>
<evidence type="ECO:0000313" key="1">
    <source>
        <dbReference type="EMBL" id="KAJ6708717.1"/>
    </source>
</evidence>
<protein>
    <submittedName>
        <fullName evidence="1">Uncharacterized protein</fullName>
    </submittedName>
</protein>
<keyword evidence="2" id="KW-1185">Reference proteome</keyword>